<evidence type="ECO:0000256" key="4">
    <source>
        <dbReference type="RuleBase" id="RU363099"/>
    </source>
</evidence>
<accession>A0A8T2R7C0</accession>
<dbReference type="SUPFAM" id="SSF141493">
    <property type="entry name" value="Allene oxide cyclase-like"/>
    <property type="match status" value="1"/>
</dbReference>
<keyword evidence="4" id="KW-0052">Apoplast</keyword>
<keyword evidence="3 4" id="KW-0964">Secreted</keyword>
<dbReference type="GO" id="GO:0009699">
    <property type="term" value="P:phenylpropanoid biosynthetic process"/>
    <property type="evidence" value="ECO:0007669"/>
    <property type="project" value="UniProtKB-ARBA"/>
</dbReference>
<organism evidence="5 6">
    <name type="scientific">Ceratopteris richardii</name>
    <name type="common">Triangle waterfern</name>
    <dbReference type="NCBI Taxonomy" id="49495"/>
    <lineage>
        <taxon>Eukaryota</taxon>
        <taxon>Viridiplantae</taxon>
        <taxon>Streptophyta</taxon>
        <taxon>Embryophyta</taxon>
        <taxon>Tracheophyta</taxon>
        <taxon>Polypodiopsida</taxon>
        <taxon>Polypodiidae</taxon>
        <taxon>Polypodiales</taxon>
        <taxon>Pteridineae</taxon>
        <taxon>Pteridaceae</taxon>
        <taxon>Parkerioideae</taxon>
        <taxon>Ceratopteris</taxon>
    </lineage>
</organism>
<dbReference type="Proteomes" id="UP000825935">
    <property type="component" value="Chromosome 29"/>
</dbReference>
<dbReference type="Pfam" id="PF03018">
    <property type="entry name" value="Dirigent"/>
    <property type="match status" value="1"/>
</dbReference>
<dbReference type="OrthoDB" id="665505at2759"/>
<dbReference type="InterPro" id="IPR004265">
    <property type="entry name" value="Dirigent"/>
</dbReference>
<dbReference type="InterPro" id="IPR034871">
    <property type="entry name" value="Allene_oxi_cyc_sf"/>
</dbReference>
<evidence type="ECO:0000256" key="2">
    <source>
        <dbReference type="ARBA" id="ARBA00011738"/>
    </source>
</evidence>
<evidence type="ECO:0000313" key="6">
    <source>
        <dbReference type="Proteomes" id="UP000825935"/>
    </source>
</evidence>
<dbReference type="EMBL" id="CM035434">
    <property type="protein sequence ID" value="KAH7292236.1"/>
    <property type="molecule type" value="Genomic_DNA"/>
</dbReference>
<keyword evidence="6" id="KW-1185">Reference proteome</keyword>
<dbReference type="GO" id="GO:0009695">
    <property type="term" value="P:jasmonic acid biosynthetic process"/>
    <property type="evidence" value="ECO:0007669"/>
    <property type="project" value="InterPro"/>
</dbReference>
<dbReference type="InterPro" id="IPR044859">
    <property type="entry name" value="Allene_oxi_cyc_Dirigent"/>
</dbReference>
<dbReference type="Gene3D" id="2.40.480.10">
    <property type="entry name" value="Allene oxide cyclase-like"/>
    <property type="match status" value="1"/>
</dbReference>
<dbReference type="GO" id="GO:0048046">
    <property type="term" value="C:apoplast"/>
    <property type="evidence" value="ECO:0007669"/>
    <property type="project" value="UniProtKB-SubCell"/>
</dbReference>
<evidence type="ECO:0000256" key="1">
    <source>
        <dbReference type="ARBA" id="ARBA00010746"/>
    </source>
</evidence>
<protein>
    <recommendedName>
        <fullName evidence="4">Dirigent protein</fullName>
    </recommendedName>
</protein>
<evidence type="ECO:0000313" key="5">
    <source>
        <dbReference type="EMBL" id="KAH7292236.1"/>
    </source>
</evidence>
<comment type="function">
    <text evidence="4">Dirigent proteins impart stereoselectivity on the phenoxy radical-coupling reaction, yielding optically active lignans from two molecules of coniferyl alcohol in the biosynthesis of lignans, flavonolignans, and alkaloids and thus plays a central role in plant secondary metabolism.</text>
</comment>
<name>A0A8T2R7C0_CERRI</name>
<comment type="subcellular location">
    <subcellularLocation>
        <location evidence="4">Secreted</location>
        <location evidence="4">Extracellular space</location>
        <location evidence="4">Apoplast</location>
    </subcellularLocation>
</comment>
<dbReference type="GO" id="GO:0046423">
    <property type="term" value="F:allene-oxide cyclase activity"/>
    <property type="evidence" value="ECO:0007669"/>
    <property type="project" value="InterPro"/>
</dbReference>
<comment type="subunit">
    <text evidence="2 4">Homodimer.</text>
</comment>
<sequence length="192" mass="21487">MAALLWKINREAAATFLTFAMAVAFEWIFQTAEAVPCRMEETQIPGPPPFPECRLQYYVEVMIGEVSQNLLPPINESQTGPFGHAKLFAFNATAGPQTAPTRIGSVRGFTLNSAYRPSEMIDLIEVELISYDDGVYRGTIQIQGEIRSIPANEIAIVGGTGSFRGVRGYGFVQQVLLEDRYRRYHHDLHFIN</sequence>
<comment type="caution">
    <text evidence="5">The sequence shown here is derived from an EMBL/GenBank/DDBJ whole genome shotgun (WGS) entry which is preliminary data.</text>
</comment>
<evidence type="ECO:0000256" key="3">
    <source>
        <dbReference type="ARBA" id="ARBA00022525"/>
    </source>
</evidence>
<gene>
    <name evidence="5" type="ORF">KP509_29G058400</name>
</gene>
<proteinExistence type="inferred from homology"/>
<reference evidence="5" key="1">
    <citation type="submission" date="2021-08" db="EMBL/GenBank/DDBJ databases">
        <title>WGS assembly of Ceratopteris richardii.</title>
        <authorList>
            <person name="Marchant D.B."/>
            <person name="Chen G."/>
            <person name="Jenkins J."/>
            <person name="Shu S."/>
            <person name="Leebens-Mack J."/>
            <person name="Grimwood J."/>
            <person name="Schmutz J."/>
            <person name="Soltis P."/>
            <person name="Soltis D."/>
            <person name="Chen Z.-H."/>
        </authorList>
    </citation>
    <scope>NUCLEOTIDE SEQUENCE</scope>
    <source>
        <strain evidence="5">Whitten #5841</strain>
        <tissue evidence="5">Leaf</tissue>
    </source>
</reference>
<dbReference type="AlphaFoldDB" id="A0A8T2R7C0"/>
<comment type="similarity">
    <text evidence="1 4">Belongs to the plant dirigent protein family.</text>
</comment>